<dbReference type="GO" id="GO:0080032">
    <property type="term" value="F:methyl jasmonate esterase activity"/>
    <property type="evidence" value="ECO:0007669"/>
    <property type="project" value="TreeGrafter"/>
</dbReference>
<evidence type="ECO:0000313" key="2">
    <source>
        <dbReference type="Proteomes" id="UP000554482"/>
    </source>
</evidence>
<protein>
    <submittedName>
        <fullName evidence="1">Methylesterase</fullName>
    </submittedName>
</protein>
<keyword evidence="2" id="KW-1185">Reference proteome</keyword>
<dbReference type="Gene3D" id="3.40.50.1820">
    <property type="entry name" value="alpha/beta hydrolase"/>
    <property type="match status" value="1"/>
</dbReference>
<proteinExistence type="predicted"/>
<dbReference type="GO" id="GO:0009696">
    <property type="term" value="P:salicylic acid metabolic process"/>
    <property type="evidence" value="ECO:0007669"/>
    <property type="project" value="TreeGrafter"/>
</dbReference>
<dbReference type="GO" id="GO:0009694">
    <property type="term" value="P:jasmonic acid metabolic process"/>
    <property type="evidence" value="ECO:0007669"/>
    <property type="project" value="TreeGrafter"/>
</dbReference>
<dbReference type="Proteomes" id="UP000554482">
    <property type="component" value="Unassembled WGS sequence"/>
</dbReference>
<sequence>MNLPKHSSHGCFNIILLLMPNYTSPPGTIIQELLKKTTPESLLDCQFSFEQQGLENPPTSLLFGPDYMETKMYKCCQPEDVMLAQLLVRPAKLFIEDLMNDTLLTKDKYGSVKRVFVVCDEDEVMDEDFQKWIIKNSSNHVPVEEVKVIKGADHMVMFSKPHELSLYLQEITKRFVH</sequence>
<accession>A0A7J6WCG6</accession>
<dbReference type="GO" id="GO:0080030">
    <property type="term" value="F:methyl indole-3-acetate esterase activity"/>
    <property type="evidence" value="ECO:0007669"/>
    <property type="project" value="TreeGrafter"/>
</dbReference>
<comment type="caution">
    <text evidence="1">The sequence shown here is derived from an EMBL/GenBank/DDBJ whole genome shotgun (WGS) entry which is preliminary data.</text>
</comment>
<dbReference type="PANTHER" id="PTHR10992">
    <property type="entry name" value="METHYLESTERASE FAMILY MEMBER"/>
    <property type="match status" value="1"/>
</dbReference>
<dbReference type="InterPro" id="IPR029058">
    <property type="entry name" value="AB_hydrolase_fold"/>
</dbReference>
<evidence type="ECO:0000313" key="1">
    <source>
        <dbReference type="EMBL" id="KAF5195021.1"/>
    </source>
</evidence>
<gene>
    <name evidence="1" type="ORF">FRX31_015398</name>
</gene>
<name>A0A7J6WCG6_THATH</name>
<dbReference type="PANTHER" id="PTHR10992:SF943">
    <property type="entry name" value="METHYLESTERASE 10"/>
    <property type="match status" value="1"/>
</dbReference>
<dbReference type="InterPro" id="IPR045889">
    <property type="entry name" value="MES/HNL"/>
</dbReference>
<organism evidence="1 2">
    <name type="scientific">Thalictrum thalictroides</name>
    <name type="common">Rue-anemone</name>
    <name type="synonym">Anemone thalictroides</name>
    <dbReference type="NCBI Taxonomy" id="46969"/>
    <lineage>
        <taxon>Eukaryota</taxon>
        <taxon>Viridiplantae</taxon>
        <taxon>Streptophyta</taxon>
        <taxon>Embryophyta</taxon>
        <taxon>Tracheophyta</taxon>
        <taxon>Spermatophyta</taxon>
        <taxon>Magnoliopsida</taxon>
        <taxon>Ranunculales</taxon>
        <taxon>Ranunculaceae</taxon>
        <taxon>Thalictroideae</taxon>
        <taxon>Thalictrum</taxon>
    </lineage>
</organism>
<dbReference type="OrthoDB" id="408373at2759"/>
<dbReference type="AlphaFoldDB" id="A0A7J6WCG6"/>
<dbReference type="EMBL" id="JABWDY010017919">
    <property type="protein sequence ID" value="KAF5195021.1"/>
    <property type="molecule type" value="Genomic_DNA"/>
</dbReference>
<dbReference type="SUPFAM" id="SSF53474">
    <property type="entry name" value="alpha/beta-Hydrolases"/>
    <property type="match status" value="1"/>
</dbReference>
<reference evidence="1 2" key="1">
    <citation type="submission" date="2020-06" db="EMBL/GenBank/DDBJ databases">
        <title>Transcriptomic and genomic resources for Thalictrum thalictroides and T. hernandezii: Facilitating candidate gene discovery in an emerging model plant lineage.</title>
        <authorList>
            <person name="Arias T."/>
            <person name="Riano-Pachon D.M."/>
            <person name="Di Stilio V.S."/>
        </authorList>
    </citation>
    <scope>NUCLEOTIDE SEQUENCE [LARGE SCALE GENOMIC DNA]</scope>
    <source>
        <strain evidence="2">cv. WT478/WT964</strain>
        <tissue evidence="1">Leaves</tissue>
    </source>
</reference>
<dbReference type="GO" id="GO:0080031">
    <property type="term" value="F:methyl salicylate esterase activity"/>
    <property type="evidence" value="ECO:0007669"/>
    <property type="project" value="TreeGrafter"/>
</dbReference>